<evidence type="ECO:0000256" key="4">
    <source>
        <dbReference type="SAM" id="MobiDB-lite"/>
    </source>
</evidence>
<dbReference type="InterPro" id="IPR001932">
    <property type="entry name" value="PPM-type_phosphatase-like_dom"/>
</dbReference>
<dbReference type="AlphaFoldDB" id="A0A840IHU1"/>
<dbReference type="PROSITE" id="PS50977">
    <property type="entry name" value="HTH_TETR_2"/>
    <property type="match status" value="1"/>
</dbReference>
<feature type="domain" description="HTH tetR-type" evidence="5">
    <location>
        <begin position="29"/>
        <end position="86"/>
    </location>
</feature>
<reference evidence="6 7" key="1">
    <citation type="submission" date="2020-08" db="EMBL/GenBank/DDBJ databases">
        <title>Genomic Encyclopedia of Archaeal and Bacterial Type Strains, Phase II (KMG-II): from individual species to whole genera.</title>
        <authorList>
            <person name="Goeker M."/>
        </authorList>
    </citation>
    <scope>NUCLEOTIDE SEQUENCE [LARGE SCALE GENOMIC DNA]</scope>
    <source>
        <strain evidence="6 7">DSM 23288</strain>
    </source>
</reference>
<dbReference type="RefSeq" id="WP_183344646.1">
    <property type="nucleotide sequence ID" value="NZ_JACHNU010000007.1"/>
</dbReference>
<evidence type="ECO:0000313" key="6">
    <source>
        <dbReference type="EMBL" id="MBB4664532.1"/>
    </source>
</evidence>
<dbReference type="Gene3D" id="3.60.40.10">
    <property type="entry name" value="PPM-type phosphatase domain"/>
    <property type="match status" value="1"/>
</dbReference>
<feature type="compositionally biased region" description="Polar residues" evidence="4">
    <location>
        <begin position="11"/>
        <end position="22"/>
    </location>
</feature>
<dbReference type="InterPro" id="IPR009057">
    <property type="entry name" value="Homeodomain-like_sf"/>
</dbReference>
<evidence type="ECO:0000256" key="1">
    <source>
        <dbReference type="ARBA" id="ARBA00022801"/>
    </source>
</evidence>
<dbReference type="Pfam" id="PF00440">
    <property type="entry name" value="TetR_N"/>
    <property type="match status" value="1"/>
</dbReference>
<dbReference type="PANTHER" id="PTHR43156:SF2">
    <property type="entry name" value="STAGE II SPORULATION PROTEIN E"/>
    <property type="match status" value="1"/>
</dbReference>
<dbReference type="Gene3D" id="1.10.357.10">
    <property type="entry name" value="Tetracycline Repressor, domain 2"/>
    <property type="match status" value="1"/>
</dbReference>
<dbReference type="Pfam" id="PF07228">
    <property type="entry name" value="SpoIIE"/>
    <property type="match status" value="1"/>
</dbReference>
<evidence type="ECO:0000256" key="3">
    <source>
        <dbReference type="PROSITE-ProRule" id="PRU00335"/>
    </source>
</evidence>
<dbReference type="InterPro" id="IPR001647">
    <property type="entry name" value="HTH_TetR"/>
</dbReference>
<keyword evidence="2 3" id="KW-0238">DNA-binding</keyword>
<feature type="region of interest" description="Disordered" evidence="4">
    <location>
        <begin position="81"/>
        <end position="105"/>
    </location>
</feature>
<dbReference type="InterPro" id="IPR036457">
    <property type="entry name" value="PPM-type-like_dom_sf"/>
</dbReference>
<evidence type="ECO:0000259" key="5">
    <source>
        <dbReference type="PROSITE" id="PS50977"/>
    </source>
</evidence>
<dbReference type="InterPro" id="IPR052016">
    <property type="entry name" value="Bact_Sigma-Reg"/>
</dbReference>
<dbReference type="SMART" id="SM00331">
    <property type="entry name" value="PP2C_SIG"/>
    <property type="match status" value="1"/>
</dbReference>
<organism evidence="6 7">
    <name type="scientific">Conexibacter arvalis</name>
    <dbReference type="NCBI Taxonomy" id="912552"/>
    <lineage>
        <taxon>Bacteria</taxon>
        <taxon>Bacillati</taxon>
        <taxon>Actinomycetota</taxon>
        <taxon>Thermoleophilia</taxon>
        <taxon>Solirubrobacterales</taxon>
        <taxon>Conexibacteraceae</taxon>
        <taxon>Conexibacter</taxon>
    </lineage>
</organism>
<dbReference type="Proteomes" id="UP000585272">
    <property type="component" value="Unassembled WGS sequence"/>
</dbReference>
<dbReference type="SUPFAM" id="SSF46689">
    <property type="entry name" value="Homeodomain-like"/>
    <property type="match status" value="1"/>
</dbReference>
<comment type="caution">
    <text evidence="6">The sequence shown here is derived from an EMBL/GenBank/DDBJ whole genome shotgun (WGS) entry which is preliminary data.</text>
</comment>
<dbReference type="EMBL" id="JACHNU010000007">
    <property type="protein sequence ID" value="MBB4664532.1"/>
    <property type="molecule type" value="Genomic_DNA"/>
</dbReference>
<keyword evidence="7" id="KW-1185">Reference proteome</keyword>
<dbReference type="GO" id="GO:0003677">
    <property type="term" value="F:DNA binding"/>
    <property type="evidence" value="ECO:0007669"/>
    <property type="project" value="UniProtKB-UniRule"/>
</dbReference>
<name>A0A840IHU1_9ACTN</name>
<gene>
    <name evidence="6" type="ORF">BDZ31_004143</name>
</gene>
<feature type="region of interest" description="Disordered" evidence="4">
    <location>
        <begin position="396"/>
        <end position="418"/>
    </location>
</feature>
<feature type="DNA-binding region" description="H-T-H motif" evidence="3">
    <location>
        <begin position="49"/>
        <end position="68"/>
    </location>
</feature>
<feature type="region of interest" description="Disordered" evidence="4">
    <location>
        <begin position="1"/>
        <end position="28"/>
    </location>
</feature>
<dbReference type="PANTHER" id="PTHR43156">
    <property type="entry name" value="STAGE II SPORULATION PROTEIN E-RELATED"/>
    <property type="match status" value="1"/>
</dbReference>
<sequence length="491" mass="51408">MRDSPPRDEASAQTLEGSSASTRARADAIASRERILDAAAVLFADRRASMTQVAASASVGRSTLYRHFPGREALAAALAERRAQVADDEPEPRPKGRAGRLAQRPPRRLGRLAALPLEVTHVLDEVPPHLIADQLVAEARRAAGSAVALYVVDIDGSALVRLAGSDDFPARLHAPPALGPEIVPEGLASFEARLARELPRCTVAPLWLRGRVLGLLLCVGTPLMPLDDIAKQGAAALELADGYTDLIEAARRRKPTTAAAEVQHHLLPPRIARVTGAQIAGGLLPTYEVGGDWFDLVENLDGAWLAIAEAPGSGPTAAGFSAAVLGALRAARRIGRDLVGAVRTMDEVVRQLGNPAFEVTAVVARWHAPSSTLESIRCGRLAAWVVAADGRISELEAPEHPPLGSGSAAPPFEASRRRMDRGERLVLTTDGVTGRAAAGGRTLGTKGLRDAIAAADAPTAAGTAMAIQRAVATSSDEPMEADATFVVLAVD</sequence>
<proteinExistence type="predicted"/>
<evidence type="ECO:0000256" key="2">
    <source>
        <dbReference type="ARBA" id="ARBA00023125"/>
    </source>
</evidence>
<accession>A0A840IHU1</accession>
<evidence type="ECO:0000313" key="7">
    <source>
        <dbReference type="Proteomes" id="UP000585272"/>
    </source>
</evidence>
<dbReference type="GO" id="GO:0016791">
    <property type="term" value="F:phosphatase activity"/>
    <property type="evidence" value="ECO:0007669"/>
    <property type="project" value="TreeGrafter"/>
</dbReference>
<keyword evidence="1" id="KW-0378">Hydrolase</keyword>
<protein>
    <submittedName>
        <fullName evidence="6">AcrR family transcriptional regulator</fullName>
    </submittedName>
</protein>
<feature type="compositionally biased region" description="Basic and acidic residues" evidence="4">
    <location>
        <begin position="1"/>
        <end position="10"/>
    </location>
</feature>